<proteinExistence type="predicted"/>
<dbReference type="GeneID" id="136823431"/>
<dbReference type="EnsemblMetazoa" id="CLYHEMT021566.1">
    <property type="protein sequence ID" value="CLYHEMP021566.1"/>
    <property type="gene ID" value="CLYHEMG021566"/>
</dbReference>
<organism evidence="2 3">
    <name type="scientific">Clytia hemisphaerica</name>
    <dbReference type="NCBI Taxonomy" id="252671"/>
    <lineage>
        <taxon>Eukaryota</taxon>
        <taxon>Metazoa</taxon>
        <taxon>Cnidaria</taxon>
        <taxon>Hydrozoa</taxon>
        <taxon>Hydroidolina</taxon>
        <taxon>Leptothecata</taxon>
        <taxon>Obeliida</taxon>
        <taxon>Clytiidae</taxon>
        <taxon>Clytia</taxon>
    </lineage>
</organism>
<dbReference type="EnsemblMetazoa" id="CLYHEMT021566.2">
    <property type="protein sequence ID" value="CLYHEMP021566.2"/>
    <property type="gene ID" value="CLYHEMG021566"/>
</dbReference>
<feature type="region of interest" description="Disordered" evidence="1">
    <location>
        <begin position="80"/>
        <end position="135"/>
    </location>
</feature>
<accession>A0A7M5XFE5</accession>
<feature type="compositionally biased region" description="Basic and acidic residues" evidence="1">
    <location>
        <begin position="1"/>
        <end position="15"/>
    </location>
</feature>
<evidence type="ECO:0000256" key="1">
    <source>
        <dbReference type="SAM" id="MobiDB-lite"/>
    </source>
</evidence>
<name>A0A7M5XFE5_9CNID</name>
<protein>
    <submittedName>
        <fullName evidence="2">Uncharacterized protein</fullName>
    </submittedName>
</protein>
<feature type="region of interest" description="Disordered" evidence="1">
    <location>
        <begin position="1"/>
        <end position="30"/>
    </location>
</feature>
<dbReference type="RefSeq" id="XP_066935713.1">
    <property type="nucleotide sequence ID" value="XM_067079612.1"/>
</dbReference>
<dbReference type="AlphaFoldDB" id="A0A7M5XFE5"/>
<reference evidence="2" key="1">
    <citation type="submission" date="2021-01" db="UniProtKB">
        <authorList>
            <consortium name="EnsemblMetazoa"/>
        </authorList>
    </citation>
    <scope>IDENTIFICATION</scope>
</reference>
<sequence length="443" mass="51352">MMVFDRFEEWERQNESKTQNNKGKNVKSYGIEEQYGIKKKKKEPAIPTTTTLDKFNQKIKKLNKHKKVENWLKSNDAIISVPKDTREKPKERKRSSSSVESSTKPAPPKNNKHIQMNTSSSKKPESSVAKKKKKDTILIESTDDDDISDTFQTYERKEVKVSRFKEEDVFDNFVNKSKVAPPIKRTISNPTTLREKQAKIPKKTQQNSSINLSVKKEIKSELSEVMVKTENHNSDEMDLYDNETQDSRQPIEVEETITVKKEVRSPQKRVMPASFILKPTTQAFTQTDIAANNLKELMKCEGVPDKLKSEAVFKFTVKLKNDQICQRVERKVFDSKKNNLASWFDYILDNYISKHEYEGEDGYNSFITMDSMFRVFSCDDEKKVPGMLEVLTDGSNEDNWMRGIREPIRIHTVIDRQLYGNILGNDAQRLPDLIITRLFPIDS</sequence>
<keyword evidence="3" id="KW-1185">Reference proteome</keyword>
<evidence type="ECO:0000313" key="3">
    <source>
        <dbReference type="Proteomes" id="UP000594262"/>
    </source>
</evidence>
<dbReference type="Proteomes" id="UP000594262">
    <property type="component" value="Unplaced"/>
</dbReference>
<evidence type="ECO:0000313" key="2">
    <source>
        <dbReference type="EnsemblMetazoa" id="CLYHEMP021566.1"/>
    </source>
</evidence>